<keyword evidence="3" id="KW-1185">Reference proteome</keyword>
<feature type="compositionally biased region" description="Polar residues" evidence="1">
    <location>
        <begin position="64"/>
        <end position="77"/>
    </location>
</feature>
<feature type="compositionally biased region" description="Polar residues" evidence="1">
    <location>
        <begin position="1"/>
        <end position="10"/>
    </location>
</feature>
<evidence type="ECO:0000313" key="2">
    <source>
        <dbReference type="EMBL" id="TFY69586.1"/>
    </source>
</evidence>
<sequence>MQPLSTTRVDSSIPEIPASASSQKLAAAKRRKEKAMEGSSETVSRTDTSLQVAVVLAMPSPTQYWNEDTKAQSSSEGYDSREPPDYSIGLITIPWTFDEDLIEGGKCE</sequence>
<organism evidence="2 3">
    <name type="scientific">Dentipellis fragilis</name>
    <dbReference type="NCBI Taxonomy" id="205917"/>
    <lineage>
        <taxon>Eukaryota</taxon>
        <taxon>Fungi</taxon>
        <taxon>Dikarya</taxon>
        <taxon>Basidiomycota</taxon>
        <taxon>Agaricomycotina</taxon>
        <taxon>Agaricomycetes</taxon>
        <taxon>Russulales</taxon>
        <taxon>Hericiaceae</taxon>
        <taxon>Dentipellis</taxon>
    </lineage>
</organism>
<dbReference type="AlphaFoldDB" id="A0A4Y9Z441"/>
<dbReference type="EMBL" id="SEOQ01000134">
    <property type="protein sequence ID" value="TFY69586.1"/>
    <property type="molecule type" value="Genomic_DNA"/>
</dbReference>
<feature type="region of interest" description="Disordered" evidence="1">
    <location>
        <begin position="64"/>
        <end position="85"/>
    </location>
</feature>
<dbReference type="Proteomes" id="UP000298327">
    <property type="component" value="Unassembled WGS sequence"/>
</dbReference>
<feature type="compositionally biased region" description="Low complexity" evidence="1">
    <location>
        <begin position="11"/>
        <end position="26"/>
    </location>
</feature>
<reference evidence="2 3" key="1">
    <citation type="submission" date="2019-02" db="EMBL/GenBank/DDBJ databases">
        <title>Genome sequencing of the rare red list fungi Dentipellis fragilis.</title>
        <authorList>
            <person name="Buettner E."/>
            <person name="Kellner H."/>
        </authorList>
    </citation>
    <scope>NUCLEOTIDE SEQUENCE [LARGE SCALE GENOMIC DNA]</scope>
    <source>
        <strain evidence="2 3">DSM 105465</strain>
    </source>
</reference>
<feature type="region of interest" description="Disordered" evidence="1">
    <location>
        <begin position="1"/>
        <end position="47"/>
    </location>
</feature>
<protein>
    <submittedName>
        <fullName evidence="2">Uncharacterized protein</fullName>
    </submittedName>
</protein>
<proteinExistence type="predicted"/>
<dbReference type="OrthoDB" id="2972750at2759"/>
<gene>
    <name evidence="2" type="ORF">EVG20_g3096</name>
</gene>
<comment type="caution">
    <text evidence="2">The sequence shown here is derived from an EMBL/GenBank/DDBJ whole genome shotgun (WGS) entry which is preliminary data.</text>
</comment>
<name>A0A4Y9Z441_9AGAM</name>
<accession>A0A4Y9Z441</accession>
<evidence type="ECO:0000256" key="1">
    <source>
        <dbReference type="SAM" id="MobiDB-lite"/>
    </source>
</evidence>
<evidence type="ECO:0000313" key="3">
    <source>
        <dbReference type="Proteomes" id="UP000298327"/>
    </source>
</evidence>